<feature type="signal peptide" evidence="1">
    <location>
        <begin position="1"/>
        <end position="22"/>
    </location>
</feature>
<evidence type="ECO:0000313" key="2">
    <source>
        <dbReference type="EMBL" id="KAG2644125.1"/>
    </source>
</evidence>
<accession>A0A8T0W9L4</accession>
<sequence length="86" mass="10176">MHLGLLHFQIHLILDTLRELRCWVVDCFVCCGTCVFEVLYNAFECHLHYGTEWKALYPFEYMAMLIYIRYISAHVAIPSTICVMQQ</sequence>
<comment type="caution">
    <text evidence="2">The sequence shown here is derived from an EMBL/GenBank/DDBJ whole genome shotgun (WGS) entry which is preliminary data.</text>
</comment>
<evidence type="ECO:0000313" key="3">
    <source>
        <dbReference type="Proteomes" id="UP000823388"/>
    </source>
</evidence>
<name>A0A8T0W9L4_PANVG</name>
<reference evidence="2" key="1">
    <citation type="submission" date="2020-05" db="EMBL/GenBank/DDBJ databases">
        <title>WGS assembly of Panicum virgatum.</title>
        <authorList>
            <person name="Lovell J.T."/>
            <person name="Jenkins J."/>
            <person name="Shu S."/>
            <person name="Juenger T.E."/>
            <person name="Schmutz J."/>
        </authorList>
    </citation>
    <scope>NUCLEOTIDE SEQUENCE</scope>
    <source>
        <strain evidence="2">AP13</strain>
    </source>
</reference>
<dbReference type="Proteomes" id="UP000823388">
    <property type="component" value="Chromosome 2K"/>
</dbReference>
<gene>
    <name evidence="2" type="ORF">PVAP13_2KG408005</name>
</gene>
<evidence type="ECO:0000256" key="1">
    <source>
        <dbReference type="SAM" id="SignalP"/>
    </source>
</evidence>
<proteinExistence type="predicted"/>
<feature type="chain" id="PRO_5035930221" evidence="1">
    <location>
        <begin position="23"/>
        <end position="86"/>
    </location>
</feature>
<protein>
    <submittedName>
        <fullName evidence="2">Uncharacterized protein</fullName>
    </submittedName>
</protein>
<dbReference type="AlphaFoldDB" id="A0A8T0W9L4"/>
<dbReference type="EMBL" id="CM029039">
    <property type="protein sequence ID" value="KAG2644125.1"/>
    <property type="molecule type" value="Genomic_DNA"/>
</dbReference>
<organism evidence="2 3">
    <name type="scientific">Panicum virgatum</name>
    <name type="common">Blackwell switchgrass</name>
    <dbReference type="NCBI Taxonomy" id="38727"/>
    <lineage>
        <taxon>Eukaryota</taxon>
        <taxon>Viridiplantae</taxon>
        <taxon>Streptophyta</taxon>
        <taxon>Embryophyta</taxon>
        <taxon>Tracheophyta</taxon>
        <taxon>Spermatophyta</taxon>
        <taxon>Magnoliopsida</taxon>
        <taxon>Liliopsida</taxon>
        <taxon>Poales</taxon>
        <taxon>Poaceae</taxon>
        <taxon>PACMAD clade</taxon>
        <taxon>Panicoideae</taxon>
        <taxon>Panicodae</taxon>
        <taxon>Paniceae</taxon>
        <taxon>Panicinae</taxon>
        <taxon>Panicum</taxon>
        <taxon>Panicum sect. Hiantes</taxon>
    </lineage>
</organism>
<keyword evidence="3" id="KW-1185">Reference proteome</keyword>
<keyword evidence="1" id="KW-0732">Signal</keyword>